<evidence type="ECO:0000313" key="1">
    <source>
        <dbReference type="EMBL" id="KKL13335.1"/>
    </source>
</evidence>
<dbReference type="EMBL" id="LAZR01040897">
    <property type="protein sequence ID" value="KKL13335.1"/>
    <property type="molecule type" value="Genomic_DNA"/>
</dbReference>
<protein>
    <submittedName>
        <fullName evidence="1">Uncharacterized protein</fullName>
    </submittedName>
</protein>
<sequence length="72" mass="8414">ELMQHVKDFCVIGGMPEAVEKYSKTKSYLESERILSNILSTYRADFNKYGLRVNQQRIEKALGVKKSNWFLL</sequence>
<organism evidence="1">
    <name type="scientific">marine sediment metagenome</name>
    <dbReference type="NCBI Taxonomy" id="412755"/>
    <lineage>
        <taxon>unclassified sequences</taxon>
        <taxon>metagenomes</taxon>
        <taxon>ecological metagenomes</taxon>
    </lineage>
</organism>
<accession>A0A0F9AV74</accession>
<feature type="non-terminal residue" evidence="1">
    <location>
        <position position="1"/>
    </location>
</feature>
<name>A0A0F9AV74_9ZZZZ</name>
<reference evidence="1" key="1">
    <citation type="journal article" date="2015" name="Nature">
        <title>Complex archaea that bridge the gap between prokaryotes and eukaryotes.</title>
        <authorList>
            <person name="Spang A."/>
            <person name="Saw J.H."/>
            <person name="Jorgensen S.L."/>
            <person name="Zaremba-Niedzwiedzka K."/>
            <person name="Martijn J."/>
            <person name="Lind A.E."/>
            <person name="van Eijk R."/>
            <person name="Schleper C."/>
            <person name="Guy L."/>
            <person name="Ettema T.J."/>
        </authorList>
    </citation>
    <scope>NUCLEOTIDE SEQUENCE</scope>
</reference>
<gene>
    <name evidence="1" type="ORF">LCGC14_2526780</name>
</gene>
<comment type="caution">
    <text evidence="1">The sequence shown here is derived from an EMBL/GenBank/DDBJ whole genome shotgun (WGS) entry which is preliminary data.</text>
</comment>
<dbReference type="AlphaFoldDB" id="A0A0F9AV74"/>
<proteinExistence type="predicted"/>